<evidence type="ECO:0000313" key="2">
    <source>
        <dbReference type="EMBL" id="TXB60117.1"/>
    </source>
</evidence>
<dbReference type="RefSeq" id="WP_147169526.1">
    <property type="nucleotide sequence ID" value="NZ_VOOR01000079.1"/>
</dbReference>
<reference evidence="2 3" key="1">
    <citation type="submission" date="2019-08" db="EMBL/GenBank/DDBJ databases">
        <title>Genome of Phaeodactylibacter luteus.</title>
        <authorList>
            <person name="Bowman J.P."/>
        </authorList>
    </citation>
    <scope>NUCLEOTIDE SEQUENCE [LARGE SCALE GENOMIC DNA]</scope>
    <source>
        <strain evidence="2 3">KCTC 42180</strain>
    </source>
</reference>
<feature type="transmembrane region" description="Helical" evidence="1">
    <location>
        <begin position="12"/>
        <end position="35"/>
    </location>
</feature>
<dbReference type="EMBL" id="VOOR01000079">
    <property type="protein sequence ID" value="TXB60117.1"/>
    <property type="molecule type" value="Genomic_DNA"/>
</dbReference>
<evidence type="ECO:0000256" key="1">
    <source>
        <dbReference type="SAM" id="Phobius"/>
    </source>
</evidence>
<keyword evidence="1" id="KW-0472">Membrane</keyword>
<dbReference type="OrthoDB" id="1495084at2"/>
<evidence type="ECO:0008006" key="4">
    <source>
        <dbReference type="Google" id="ProtNLM"/>
    </source>
</evidence>
<evidence type="ECO:0000313" key="3">
    <source>
        <dbReference type="Proteomes" id="UP000321580"/>
    </source>
</evidence>
<organism evidence="2 3">
    <name type="scientific">Phaeodactylibacter luteus</name>
    <dbReference type="NCBI Taxonomy" id="1564516"/>
    <lineage>
        <taxon>Bacteria</taxon>
        <taxon>Pseudomonadati</taxon>
        <taxon>Bacteroidota</taxon>
        <taxon>Saprospiria</taxon>
        <taxon>Saprospirales</taxon>
        <taxon>Haliscomenobacteraceae</taxon>
        <taxon>Phaeodactylibacter</taxon>
    </lineage>
</organism>
<accession>A0A5C6RGZ8</accession>
<protein>
    <recommendedName>
        <fullName evidence="4">Cbb3-type cytochrome c oxidase subunit 3</fullName>
    </recommendedName>
</protein>
<keyword evidence="3" id="KW-1185">Reference proteome</keyword>
<dbReference type="Proteomes" id="UP000321580">
    <property type="component" value="Unassembled WGS sequence"/>
</dbReference>
<proteinExistence type="predicted"/>
<comment type="caution">
    <text evidence="2">The sequence shown here is derived from an EMBL/GenBank/DDBJ whole genome shotgun (WGS) entry which is preliminary data.</text>
</comment>
<name>A0A5C6RGZ8_9BACT</name>
<dbReference type="AlphaFoldDB" id="A0A5C6RGZ8"/>
<keyword evidence="1" id="KW-0812">Transmembrane</keyword>
<gene>
    <name evidence="2" type="ORF">FRY97_20660</name>
</gene>
<sequence length="64" mass="7272">MFKYILESAGNINWMAIASLLTFMAVFIISAVMAFRSQPAFIDRMANLPLEEPNPLNAENDRHE</sequence>
<keyword evidence="1" id="KW-1133">Transmembrane helix</keyword>